<dbReference type="Proteomes" id="UP000176377">
    <property type="component" value="Unassembled WGS sequence"/>
</dbReference>
<keyword evidence="1" id="KW-0175">Coiled coil</keyword>
<feature type="coiled-coil region" evidence="1">
    <location>
        <begin position="29"/>
        <end position="56"/>
    </location>
</feature>
<accession>A0A1F6DA92</accession>
<evidence type="ECO:0000313" key="3">
    <source>
        <dbReference type="Proteomes" id="UP000176377"/>
    </source>
</evidence>
<evidence type="ECO:0000256" key="1">
    <source>
        <dbReference type="SAM" id="Coils"/>
    </source>
</evidence>
<evidence type="ECO:0000313" key="2">
    <source>
        <dbReference type="EMBL" id="OGG58260.1"/>
    </source>
</evidence>
<proteinExistence type="predicted"/>
<dbReference type="AlphaFoldDB" id="A0A1F6DA92"/>
<gene>
    <name evidence="2" type="ORF">A2765_05380</name>
</gene>
<name>A0A1F6DA92_9BACT</name>
<organism evidence="2 3">
    <name type="scientific">Candidatus Kaiserbacteria bacterium RIFCSPHIGHO2_01_FULL_56_24</name>
    <dbReference type="NCBI Taxonomy" id="1798487"/>
    <lineage>
        <taxon>Bacteria</taxon>
        <taxon>Candidatus Kaiseribacteriota</taxon>
    </lineage>
</organism>
<comment type="caution">
    <text evidence="2">The sequence shown here is derived from an EMBL/GenBank/DDBJ whole genome shotgun (WGS) entry which is preliminary data.</text>
</comment>
<dbReference type="EMBL" id="MFLA01000035">
    <property type="protein sequence ID" value="OGG58260.1"/>
    <property type="molecule type" value="Genomic_DNA"/>
</dbReference>
<sequence>MPIAKDLAEQKRLAIRNQQKTQELMVREKQILRDQLAQIDKQISDLQQQKTRLQSDLSQLGGV</sequence>
<protein>
    <submittedName>
        <fullName evidence="2">Uncharacterized protein</fullName>
    </submittedName>
</protein>
<reference evidence="2 3" key="1">
    <citation type="journal article" date="2016" name="Nat. Commun.">
        <title>Thousands of microbial genomes shed light on interconnected biogeochemical processes in an aquifer system.</title>
        <authorList>
            <person name="Anantharaman K."/>
            <person name="Brown C.T."/>
            <person name="Hug L.A."/>
            <person name="Sharon I."/>
            <person name="Castelle C.J."/>
            <person name="Probst A.J."/>
            <person name="Thomas B.C."/>
            <person name="Singh A."/>
            <person name="Wilkins M.J."/>
            <person name="Karaoz U."/>
            <person name="Brodie E.L."/>
            <person name="Williams K.H."/>
            <person name="Hubbard S.S."/>
            <person name="Banfield J.F."/>
        </authorList>
    </citation>
    <scope>NUCLEOTIDE SEQUENCE [LARGE SCALE GENOMIC DNA]</scope>
</reference>